<proteinExistence type="predicted"/>
<accession>A0AAU3HUQ4</accession>
<gene>
    <name evidence="1" type="ORF">OG699_08175</name>
</gene>
<reference evidence="1" key="1">
    <citation type="submission" date="2022-10" db="EMBL/GenBank/DDBJ databases">
        <title>The complete genomes of actinobacterial strains from the NBC collection.</title>
        <authorList>
            <person name="Joergensen T.S."/>
            <person name="Alvarez Arevalo M."/>
            <person name="Sterndorff E.B."/>
            <person name="Faurdal D."/>
            <person name="Vuksanovic O."/>
            <person name="Mourched A.-S."/>
            <person name="Charusanti P."/>
            <person name="Shaw S."/>
            <person name="Blin K."/>
            <person name="Weber T."/>
        </authorList>
    </citation>
    <scope>NUCLEOTIDE SEQUENCE</scope>
    <source>
        <strain evidence="1">NBC_01393</strain>
    </source>
</reference>
<dbReference type="EMBL" id="CP109546">
    <property type="protein sequence ID" value="WTZ07959.1"/>
    <property type="molecule type" value="Genomic_DNA"/>
</dbReference>
<evidence type="ECO:0000313" key="1">
    <source>
        <dbReference type="EMBL" id="WTZ07959.1"/>
    </source>
</evidence>
<organism evidence="1">
    <name type="scientific">Streptomyces sp. NBC_01393</name>
    <dbReference type="NCBI Taxonomy" id="2903851"/>
    <lineage>
        <taxon>Bacteria</taxon>
        <taxon>Bacillati</taxon>
        <taxon>Actinomycetota</taxon>
        <taxon>Actinomycetes</taxon>
        <taxon>Kitasatosporales</taxon>
        <taxon>Streptomycetaceae</taxon>
        <taxon>Streptomyces</taxon>
    </lineage>
</organism>
<dbReference type="AlphaFoldDB" id="A0AAU3HUQ4"/>
<protein>
    <submittedName>
        <fullName evidence="1">Uncharacterized protein</fullName>
    </submittedName>
</protein>
<name>A0AAU3HUQ4_9ACTN</name>
<sequence>MELGAMWRAHLQGHVRLTQPEANRLRTLWLSRDKLAHRDVLDDTALNALVRALCS</sequence>